<dbReference type="Gene3D" id="3.40.50.300">
    <property type="entry name" value="P-loop containing nucleotide triphosphate hydrolases"/>
    <property type="match status" value="3"/>
</dbReference>
<dbReference type="SMART" id="SM01086">
    <property type="entry name" value="ClpB_D2-small"/>
    <property type="match status" value="1"/>
</dbReference>
<dbReference type="NCBIfam" id="TIGR03346">
    <property type="entry name" value="chaperone_ClpB"/>
    <property type="match status" value="1"/>
</dbReference>
<protein>
    <recommendedName>
        <fullName evidence="9">Chaperone protein ClpB</fullName>
    </recommendedName>
</protein>
<dbReference type="InterPro" id="IPR001270">
    <property type="entry name" value="ClpA/B"/>
</dbReference>
<sequence>MADFNKFTNYSQEVLSSASAIMNSHSNSELQPEHIMLAMIKDNGIIKDYLTELKLLNQGFIDKIVGAVNSFPKVSGPVNAQQMFLSNQTYRLLDLSAEQSNDLKDEFISIEAILLAMTKLENSNIQRLLKDFNVDTNKVLNAMKKIRGNKKVDNKNAEENMKALEKYSTDLTALARKGKLDPVIGRDEEVRRIIQVLNRRTKNNPVLIGEPGVGKTAIVEGLAQRIIRGDVPESLKDVKLVSLDMGALVAGAKFRGEFEERLKAVLKEVEESNGEIVMFIDELHTVVGAGATEGSMDAGNLLKPMLARGVLRTIGATTINEYRKYIEKDPALERRFQPVLVDEPSVEDTISILRGLKEKYEVHHGIRILDSALIQAAKLSYRYITDRFLPDKAIDLIDEAASSLRIEIDSMPEEIDTMMRQKIQLEIEREALKKETSDEAKAKVDDISKQISELEGKIKTMKCQWEKEKASITGEAAIKDEIDKVKKQIEEAERNTDLQTAAELKYGKLLELEKQLRECQNRDKSENHLLKEEIDDEDIANVVSKWTGIPVNKLVESEKQKLVSMEDILHKRLIGQDEAVETVSDAIRRARSGLKDPKRPIGTFLFLGPTGVGKTELAKSLAEFMFNDEDALIRIDMSEYMEKHNVARLVGAPPGYVGYEEGGQLTEAVRRKPYSVVLFDEIEKAHPDVFNIMLQIFDDGRLTDSKGRTVDFKNTLIIMTSNIGSDIILEDTLNNLGSQKDFDATKEKVLTVLRSRFKPEFLNRIDETIFFKALTLQDLSQIVDIQMDYLRKLLKEQEIELEITPEAKELLATRGFNPVYGARPLKRVIRQMVENPLSKMILSQNFLRGDKIKIDVKDDEIHFDKV</sequence>
<evidence type="ECO:0000259" key="10">
    <source>
        <dbReference type="PROSITE" id="PS51903"/>
    </source>
</evidence>
<dbReference type="Pfam" id="PF07724">
    <property type="entry name" value="AAA_2"/>
    <property type="match status" value="1"/>
</dbReference>
<comment type="caution">
    <text evidence="11">The sequence shown here is derived from an EMBL/GenBank/DDBJ whole genome shotgun (WGS) entry which is preliminary data.</text>
</comment>
<dbReference type="AlphaFoldDB" id="A0A9D1K477"/>
<dbReference type="GO" id="GO:0005737">
    <property type="term" value="C:cytoplasm"/>
    <property type="evidence" value="ECO:0007669"/>
    <property type="project" value="UniProtKB-SubCell"/>
</dbReference>
<dbReference type="InterPro" id="IPR027417">
    <property type="entry name" value="P-loop_NTPase"/>
</dbReference>
<evidence type="ECO:0000256" key="9">
    <source>
        <dbReference type="RuleBase" id="RU362034"/>
    </source>
</evidence>
<evidence type="ECO:0000313" key="12">
    <source>
        <dbReference type="Proteomes" id="UP000824139"/>
    </source>
</evidence>
<dbReference type="Pfam" id="PF00004">
    <property type="entry name" value="AAA"/>
    <property type="match status" value="1"/>
</dbReference>
<keyword evidence="9" id="KW-0963">Cytoplasm</keyword>
<feature type="coiled-coil region" evidence="9">
    <location>
        <begin position="415"/>
        <end position="502"/>
    </location>
</feature>
<dbReference type="PANTHER" id="PTHR11638:SF18">
    <property type="entry name" value="HEAT SHOCK PROTEIN 104"/>
    <property type="match status" value="1"/>
</dbReference>
<dbReference type="InterPro" id="IPR050130">
    <property type="entry name" value="ClpA_ClpB"/>
</dbReference>
<dbReference type="Gene3D" id="1.10.8.60">
    <property type="match status" value="1"/>
</dbReference>
<proteinExistence type="inferred from homology"/>
<feature type="domain" description="Clp R" evidence="10">
    <location>
        <begin position="4"/>
        <end position="149"/>
    </location>
</feature>
<keyword evidence="6 9" id="KW-0143">Chaperone</keyword>
<comment type="subunit">
    <text evidence="9">Homohexamer; The oligomerization is ATP-dependent.</text>
</comment>
<dbReference type="CDD" id="cd00009">
    <property type="entry name" value="AAA"/>
    <property type="match status" value="1"/>
</dbReference>
<dbReference type="FunFam" id="3.40.50.300:FF:000010">
    <property type="entry name" value="Chaperone clpB 1, putative"/>
    <property type="match status" value="1"/>
</dbReference>
<dbReference type="Gene3D" id="1.10.1780.10">
    <property type="entry name" value="Clp, N-terminal domain"/>
    <property type="match status" value="1"/>
</dbReference>
<name>A0A9D1K477_9BACT</name>
<dbReference type="GO" id="GO:0034605">
    <property type="term" value="P:cellular response to heat"/>
    <property type="evidence" value="ECO:0007669"/>
    <property type="project" value="TreeGrafter"/>
</dbReference>
<dbReference type="PRINTS" id="PR00300">
    <property type="entry name" value="CLPPROTEASEA"/>
</dbReference>
<dbReference type="CDD" id="cd19499">
    <property type="entry name" value="RecA-like_ClpB_Hsp104-like"/>
    <property type="match status" value="1"/>
</dbReference>
<dbReference type="Pfam" id="PF17871">
    <property type="entry name" value="AAA_lid_9"/>
    <property type="match status" value="1"/>
</dbReference>
<evidence type="ECO:0000256" key="4">
    <source>
        <dbReference type="ARBA" id="ARBA00022840"/>
    </source>
</evidence>
<dbReference type="SUPFAM" id="SSF81923">
    <property type="entry name" value="Double Clp-N motif"/>
    <property type="match status" value="1"/>
</dbReference>
<dbReference type="SMART" id="SM00382">
    <property type="entry name" value="AAA"/>
    <property type="match status" value="2"/>
</dbReference>
<comment type="function">
    <text evidence="9">Part of a stress-induced multi-chaperone system, it is involved in the recovery of the cell from heat-induced damage, in cooperation with DnaK, DnaJ and GrpE.</text>
</comment>
<keyword evidence="2 8" id="KW-0677">Repeat</keyword>
<dbReference type="GO" id="GO:0005524">
    <property type="term" value="F:ATP binding"/>
    <property type="evidence" value="ECO:0007669"/>
    <property type="project" value="UniProtKB-UniRule"/>
</dbReference>
<organism evidence="11 12">
    <name type="scientific">Candidatus Scatenecus faecavium</name>
    <dbReference type="NCBI Taxonomy" id="2840915"/>
    <lineage>
        <taxon>Bacteria</taxon>
        <taxon>Candidatus Scatenecus</taxon>
    </lineage>
</organism>
<keyword evidence="3 9" id="KW-0547">Nucleotide-binding</keyword>
<dbReference type="GO" id="GO:0016887">
    <property type="term" value="F:ATP hydrolysis activity"/>
    <property type="evidence" value="ECO:0007669"/>
    <property type="project" value="InterPro"/>
</dbReference>
<dbReference type="FunFam" id="3.40.50.300:FF:000120">
    <property type="entry name" value="ATP-dependent chaperone ClpB"/>
    <property type="match status" value="1"/>
</dbReference>
<gene>
    <name evidence="9 11" type="primary">clpB</name>
    <name evidence="11" type="ORF">IAD41_00475</name>
</gene>
<dbReference type="InterPro" id="IPR041546">
    <property type="entry name" value="ClpA/ClpB_AAA_lid"/>
</dbReference>
<dbReference type="EMBL" id="DVJO01000013">
    <property type="protein sequence ID" value="HIS82074.1"/>
    <property type="molecule type" value="Genomic_DNA"/>
</dbReference>
<dbReference type="Proteomes" id="UP000824139">
    <property type="component" value="Unassembled WGS sequence"/>
</dbReference>
<accession>A0A9D1K477</accession>
<dbReference type="InterPro" id="IPR003593">
    <property type="entry name" value="AAA+_ATPase"/>
</dbReference>
<dbReference type="Pfam" id="PF02861">
    <property type="entry name" value="Clp_N"/>
    <property type="match status" value="1"/>
</dbReference>
<evidence type="ECO:0000256" key="2">
    <source>
        <dbReference type="ARBA" id="ARBA00022737"/>
    </source>
</evidence>
<evidence type="ECO:0000256" key="6">
    <source>
        <dbReference type="ARBA" id="ARBA00023186"/>
    </source>
</evidence>
<keyword evidence="5 9" id="KW-0175">Coiled coil</keyword>
<evidence type="ECO:0000256" key="7">
    <source>
        <dbReference type="ARBA" id="ARBA00026057"/>
    </source>
</evidence>
<evidence type="ECO:0000256" key="1">
    <source>
        <dbReference type="ARBA" id="ARBA00008675"/>
    </source>
</evidence>
<dbReference type="InterPro" id="IPR004176">
    <property type="entry name" value="Clp_R_N"/>
</dbReference>
<dbReference type="Pfam" id="PF10431">
    <property type="entry name" value="ClpB_D2-small"/>
    <property type="match status" value="1"/>
</dbReference>
<evidence type="ECO:0000256" key="8">
    <source>
        <dbReference type="PROSITE-ProRule" id="PRU01251"/>
    </source>
</evidence>
<comment type="subunit">
    <text evidence="7">Homohexamer. The oligomerization is ATP-dependent.</text>
</comment>
<comment type="similarity">
    <text evidence="1 9">Belongs to the ClpA/ClpB family.</text>
</comment>
<dbReference type="GO" id="GO:0042026">
    <property type="term" value="P:protein refolding"/>
    <property type="evidence" value="ECO:0007669"/>
    <property type="project" value="UniProtKB-UniRule"/>
</dbReference>
<keyword evidence="9" id="KW-0346">Stress response</keyword>
<reference evidence="11" key="1">
    <citation type="submission" date="2020-10" db="EMBL/GenBank/DDBJ databases">
        <authorList>
            <person name="Gilroy R."/>
        </authorList>
    </citation>
    <scope>NUCLEOTIDE SEQUENCE</scope>
    <source>
        <strain evidence="11">CHK152-2994</strain>
    </source>
</reference>
<dbReference type="SUPFAM" id="SSF52540">
    <property type="entry name" value="P-loop containing nucleoside triphosphate hydrolases"/>
    <property type="match status" value="2"/>
</dbReference>
<reference evidence="11" key="2">
    <citation type="journal article" date="2021" name="PeerJ">
        <title>Extensive microbial diversity within the chicken gut microbiome revealed by metagenomics and culture.</title>
        <authorList>
            <person name="Gilroy R."/>
            <person name="Ravi A."/>
            <person name="Getino M."/>
            <person name="Pursley I."/>
            <person name="Horton D.L."/>
            <person name="Alikhan N.F."/>
            <person name="Baker D."/>
            <person name="Gharbi K."/>
            <person name="Hall N."/>
            <person name="Watson M."/>
            <person name="Adriaenssens E.M."/>
            <person name="Foster-Nyarko E."/>
            <person name="Jarju S."/>
            <person name="Secka A."/>
            <person name="Antonio M."/>
            <person name="Oren A."/>
            <person name="Chaudhuri R.R."/>
            <person name="La Ragione R."/>
            <person name="Hildebrand F."/>
            <person name="Pallen M.J."/>
        </authorList>
    </citation>
    <scope>NUCLEOTIDE SEQUENCE</scope>
    <source>
        <strain evidence="11">CHK152-2994</strain>
    </source>
</reference>
<dbReference type="FunFam" id="1.10.8.60:FF:000017">
    <property type="entry name" value="ATP-dependent chaperone ClpB"/>
    <property type="match status" value="1"/>
</dbReference>
<comment type="subcellular location">
    <subcellularLocation>
        <location evidence="9">Cytoplasm</location>
    </subcellularLocation>
</comment>
<dbReference type="PROSITE" id="PS00870">
    <property type="entry name" value="CLPAB_1"/>
    <property type="match status" value="1"/>
</dbReference>
<dbReference type="InterPro" id="IPR036628">
    <property type="entry name" value="Clp_N_dom_sf"/>
</dbReference>
<keyword evidence="4 9" id="KW-0067">ATP-binding</keyword>
<dbReference type="InterPro" id="IPR018368">
    <property type="entry name" value="ClpA/B_CS1"/>
</dbReference>
<dbReference type="PANTHER" id="PTHR11638">
    <property type="entry name" value="ATP-DEPENDENT CLP PROTEASE"/>
    <property type="match status" value="1"/>
</dbReference>
<evidence type="ECO:0000313" key="11">
    <source>
        <dbReference type="EMBL" id="HIS82074.1"/>
    </source>
</evidence>
<dbReference type="InterPro" id="IPR003959">
    <property type="entry name" value="ATPase_AAA_core"/>
</dbReference>
<evidence type="ECO:0000256" key="3">
    <source>
        <dbReference type="ARBA" id="ARBA00022741"/>
    </source>
</evidence>
<dbReference type="InterPro" id="IPR019489">
    <property type="entry name" value="Clp_ATPase_C"/>
</dbReference>
<dbReference type="InterPro" id="IPR017730">
    <property type="entry name" value="Chaperonin_ClpB"/>
</dbReference>
<dbReference type="FunFam" id="3.40.50.300:FF:000025">
    <property type="entry name" value="ATP-dependent Clp protease subunit"/>
    <property type="match status" value="1"/>
</dbReference>
<dbReference type="PROSITE" id="PS51903">
    <property type="entry name" value="CLP_R"/>
    <property type="match status" value="1"/>
</dbReference>
<evidence type="ECO:0000256" key="5">
    <source>
        <dbReference type="ARBA" id="ARBA00023054"/>
    </source>
</evidence>